<comment type="caution">
    <text evidence="1">The sequence shown here is derived from an EMBL/GenBank/DDBJ whole genome shotgun (WGS) entry which is preliminary data.</text>
</comment>
<evidence type="ECO:0000313" key="1">
    <source>
        <dbReference type="EMBL" id="TGJ76815.1"/>
    </source>
</evidence>
<protein>
    <submittedName>
        <fullName evidence="1">Uncharacterized protein</fullName>
    </submittedName>
</protein>
<name>A0A4Z0YBG8_9PEZI</name>
<dbReference type="EMBL" id="SKBN01000491">
    <property type="protein sequence ID" value="TGJ76815.1"/>
    <property type="molecule type" value="Genomic_DNA"/>
</dbReference>
<reference evidence="1 2" key="1">
    <citation type="submission" date="2019-03" db="EMBL/GenBank/DDBJ databases">
        <title>Draft genome sequence of Xylaria hypoxylon DSM 108379, a ubiquitous saprotrophic-parasitic fungi on hardwood.</title>
        <authorList>
            <person name="Buettner E."/>
            <person name="Leonhardt S."/>
            <person name="Gebauer A.M."/>
            <person name="Liers C."/>
            <person name="Hofrichter M."/>
            <person name="Kellner H."/>
        </authorList>
    </citation>
    <scope>NUCLEOTIDE SEQUENCE [LARGE SCALE GENOMIC DNA]</scope>
    <source>
        <strain evidence="1 2">DSM 108379</strain>
    </source>
</reference>
<evidence type="ECO:0000313" key="2">
    <source>
        <dbReference type="Proteomes" id="UP000297716"/>
    </source>
</evidence>
<gene>
    <name evidence="1" type="ORF">E0Z10_g10825</name>
</gene>
<organism evidence="1 2">
    <name type="scientific">Xylaria hypoxylon</name>
    <dbReference type="NCBI Taxonomy" id="37992"/>
    <lineage>
        <taxon>Eukaryota</taxon>
        <taxon>Fungi</taxon>
        <taxon>Dikarya</taxon>
        <taxon>Ascomycota</taxon>
        <taxon>Pezizomycotina</taxon>
        <taxon>Sordariomycetes</taxon>
        <taxon>Xylariomycetidae</taxon>
        <taxon>Xylariales</taxon>
        <taxon>Xylariaceae</taxon>
        <taxon>Xylaria</taxon>
    </lineage>
</organism>
<dbReference type="Proteomes" id="UP000297716">
    <property type="component" value="Unassembled WGS sequence"/>
</dbReference>
<accession>A0A4Z0YBG8</accession>
<keyword evidence="2" id="KW-1185">Reference proteome</keyword>
<sequence length="150" mass="16473">MARFIWDDDVEMTPVSPLKDACAALFTQPQIPTLSIACRPGWNLNEKATWIPSGGIRHDPYIIPEKVIASRPLDPNQLAPLGNVSFARVPEKDIEAFLSKFLGRGEGLTAGANSSESSDEKCCCEIGELKAGIQGQDREVSEREMVTWQV</sequence>
<dbReference type="OrthoDB" id="4751875at2759"/>
<proteinExistence type="predicted"/>
<dbReference type="AlphaFoldDB" id="A0A4Z0YBG8"/>